<keyword evidence="6" id="KW-0819">tRNA processing</keyword>
<evidence type="ECO:0000259" key="17">
    <source>
        <dbReference type="Pfam" id="PF16953"/>
    </source>
</evidence>
<dbReference type="PANTHER" id="PTHR13547:SF1">
    <property type="entry name" value="MITOCHONDRIAL RIBONUCLEASE P CATALYTIC SUBUNIT"/>
    <property type="match status" value="1"/>
</dbReference>
<dbReference type="Gene3D" id="3.40.50.11980">
    <property type="match status" value="1"/>
</dbReference>
<evidence type="ECO:0000313" key="19">
    <source>
        <dbReference type="EMBL" id="PTQ31225.1"/>
    </source>
</evidence>
<keyword evidence="20" id="KW-1185">Reference proteome</keyword>
<evidence type="ECO:0000313" key="20">
    <source>
        <dbReference type="Proteomes" id="UP000244005"/>
    </source>
</evidence>
<comment type="catalytic activity">
    <reaction evidence="1">
        <text>Endonucleolytic cleavage of RNA, removing 5'-extranucleotides from tRNA precursor.</text>
        <dbReference type="EC" id="3.1.26.5"/>
    </reaction>
</comment>
<keyword evidence="10" id="KW-0378">Hydrolase</keyword>
<dbReference type="Pfam" id="PF16953">
    <property type="entry name" value="PRORP"/>
    <property type="match status" value="1"/>
</dbReference>
<evidence type="ECO:0000256" key="1">
    <source>
        <dbReference type="ARBA" id="ARBA00000928"/>
    </source>
</evidence>
<feature type="compositionally biased region" description="Basic and acidic residues" evidence="16">
    <location>
        <begin position="410"/>
        <end position="421"/>
    </location>
</feature>
<organism evidence="19 20">
    <name type="scientific">Marchantia polymorpha</name>
    <name type="common">Common liverwort</name>
    <name type="synonym">Marchantia aquatica</name>
    <dbReference type="NCBI Taxonomy" id="3197"/>
    <lineage>
        <taxon>Eukaryota</taxon>
        <taxon>Viridiplantae</taxon>
        <taxon>Streptophyta</taxon>
        <taxon>Embryophyta</taxon>
        <taxon>Marchantiophyta</taxon>
        <taxon>Marchantiopsida</taxon>
        <taxon>Marchantiidae</taxon>
        <taxon>Marchantiales</taxon>
        <taxon>Marchantiaceae</taxon>
        <taxon>Marchantia</taxon>
    </lineage>
</organism>
<keyword evidence="7" id="KW-0540">Nuclease</keyword>
<feature type="domain" description="PROP1-like PPR" evidence="18">
    <location>
        <begin position="467"/>
        <end position="611"/>
    </location>
</feature>
<proteinExistence type="inferred from homology"/>
<dbReference type="FunFam" id="3.40.50.11980:FF:000002">
    <property type="entry name" value="Proteinaceous RNase P 2"/>
    <property type="match status" value="1"/>
</dbReference>
<evidence type="ECO:0000259" key="18">
    <source>
        <dbReference type="Pfam" id="PF17177"/>
    </source>
</evidence>
<evidence type="ECO:0000256" key="11">
    <source>
        <dbReference type="ARBA" id="ARBA00022833"/>
    </source>
</evidence>
<sequence>MDMLHQLPGALYRLRSARVPPFSSLSGGGGGGVPAKVGPAANRWGIRLFAHSVACSRYPRSEKVVSNGFGLGFRQSLNGDVFGSRYSSGFRVYSGKQGCGDSPDRWNKSVKHRIPCPSVFGNNGRSLLVVAAAARSSNSKAQDDVEVPLRISEKFSEGESEKPFSRPAAHIKRQGKSQSNSSRSARPSQVDSSAADSSSRWRFKPNNNQAGAELPKKNLPGAAKEDSAQAGLRTDVSKAKNSVVRPSTGKAVSVSSGTLHKRVVRSSKRTDILTSNFSTRAGSTSVNAGSKSQYSSITREETGTQTVVVGPSRGTPEIMSTQQRVANGKQAEKERKPKHNERKKEKHFPVEAVLRRDLNMCSKGGDVLRALELYDQSVADGIVKWNQYNFNILLYLCSSASLGTLTARKSGSDRAESERMRFNATEQMRNGEASEFADGGREESTETPVNDEETASASTSIVLSPEIMETVTTRGFEIYEHMKRLKVPPNEATLTAVARLAVARGDGDLAFQMVKEMAALNLAPKLRSYSPALFTYCKNKAVKEAFEVDAHMVAAGVHPEEPELAALLQLCVDTGLADEVYKLLHRLRVKVRALSPITVATVEQWFSNEAALMAGKDSQKPDASSVQQAVVASGGGWHGLGWLGEGKWKQNWTKIDDEGVCLSCKEKLVTIDLDPQETENFAQSLFDLACAREAKPNDFKKFQEWHERHGPFDAIVDGANIGLFNQNFAQGGFNFYQLNAVVTALEDQGLSKRPPLIFLHHARTKFGAATTPQAQQLLNKWRSSNSLYTTPNGSNDDWYWMYAAVKDKCLLVTNDEMRDHLFQLLGTDFFPKWKERHQVRFSCTSRGPQFHLPPPYSIVIQESETGSWHVPKIGGDDLEAPCEWLCVTRPVSESAAPAAPAAGPTSGELSSSAIETLEVSISPEKISSEGVTEEEQKCSLLKNHSLDSGTGEAGVRVKRSRLNPPSETYIRIKGAEKLSENGTIAFEI</sequence>
<dbReference type="GO" id="GO:0001682">
    <property type="term" value="P:tRNA 5'-leader removal"/>
    <property type="evidence" value="ECO:0000318"/>
    <property type="project" value="GO_Central"/>
</dbReference>
<evidence type="ECO:0000256" key="6">
    <source>
        <dbReference type="ARBA" id="ARBA00022694"/>
    </source>
</evidence>
<keyword evidence="12" id="KW-0460">Magnesium</keyword>
<dbReference type="InterPro" id="IPR033443">
    <property type="entry name" value="PROP1-like_PPR_dom"/>
</dbReference>
<evidence type="ECO:0000256" key="2">
    <source>
        <dbReference type="ARBA" id="ARBA00001946"/>
    </source>
</evidence>
<dbReference type="Gramene" id="Mp4g06160.1">
    <property type="protein sequence ID" value="Mp4g06160.1.cds"/>
    <property type="gene ID" value="Mp4g06160"/>
</dbReference>
<evidence type="ECO:0000256" key="14">
    <source>
        <dbReference type="ARBA" id="ARBA00023128"/>
    </source>
</evidence>
<evidence type="ECO:0000256" key="13">
    <source>
        <dbReference type="ARBA" id="ARBA00022946"/>
    </source>
</evidence>
<feature type="region of interest" description="Disordered" evidence="16">
    <location>
        <begin position="324"/>
        <end position="345"/>
    </location>
</feature>
<feature type="compositionally biased region" description="Low complexity" evidence="16">
    <location>
        <begin position="176"/>
        <end position="198"/>
    </location>
</feature>
<comment type="subcellular location">
    <subcellularLocation>
        <location evidence="3">Mitochondrion</location>
    </subcellularLocation>
</comment>
<accession>A0A2R6WBJ4</accession>
<evidence type="ECO:0000256" key="8">
    <source>
        <dbReference type="ARBA" id="ARBA00022723"/>
    </source>
</evidence>
<evidence type="ECO:0000256" key="7">
    <source>
        <dbReference type="ARBA" id="ARBA00022722"/>
    </source>
</evidence>
<dbReference type="GO" id="GO:0005739">
    <property type="term" value="C:mitochondrion"/>
    <property type="evidence" value="ECO:0007669"/>
    <property type="project" value="UniProtKB-SubCell"/>
</dbReference>
<evidence type="ECO:0000256" key="16">
    <source>
        <dbReference type="SAM" id="MobiDB-lite"/>
    </source>
</evidence>
<evidence type="ECO:0000256" key="9">
    <source>
        <dbReference type="ARBA" id="ARBA00022737"/>
    </source>
</evidence>
<reference evidence="20" key="1">
    <citation type="journal article" date="2017" name="Cell">
        <title>Insights into land plant evolution garnered from the Marchantia polymorpha genome.</title>
        <authorList>
            <person name="Bowman J.L."/>
            <person name="Kohchi T."/>
            <person name="Yamato K.T."/>
            <person name="Jenkins J."/>
            <person name="Shu S."/>
            <person name="Ishizaki K."/>
            <person name="Yamaoka S."/>
            <person name="Nishihama R."/>
            <person name="Nakamura Y."/>
            <person name="Berger F."/>
            <person name="Adam C."/>
            <person name="Aki S.S."/>
            <person name="Althoff F."/>
            <person name="Araki T."/>
            <person name="Arteaga-Vazquez M.A."/>
            <person name="Balasubrmanian S."/>
            <person name="Barry K."/>
            <person name="Bauer D."/>
            <person name="Boehm C.R."/>
            <person name="Briginshaw L."/>
            <person name="Caballero-Perez J."/>
            <person name="Catarino B."/>
            <person name="Chen F."/>
            <person name="Chiyoda S."/>
            <person name="Chovatia M."/>
            <person name="Davies K.M."/>
            <person name="Delmans M."/>
            <person name="Demura T."/>
            <person name="Dierschke T."/>
            <person name="Dolan L."/>
            <person name="Dorantes-Acosta A.E."/>
            <person name="Eklund D.M."/>
            <person name="Florent S.N."/>
            <person name="Flores-Sandoval E."/>
            <person name="Fujiyama A."/>
            <person name="Fukuzawa H."/>
            <person name="Galik B."/>
            <person name="Grimanelli D."/>
            <person name="Grimwood J."/>
            <person name="Grossniklaus U."/>
            <person name="Hamada T."/>
            <person name="Haseloff J."/>
            <person name="Hetherington A.J."/>
            <person name="Higo A."/>
            <person name="Hirakawa Y."/>
            <person name="Hundley H.N."/>
            <person name="Ikeda Y."/>
            <person name="Inoue K."/>
            <person name="Inoue S.I."/>
            <person name="Ishida S."/>
            <person name="Jia Q."/>
            <person name="Kakita M."/>
            <person name="Kanazawa T."/>
            <person name="Kawai Y."/>
            <person name="Kawashima T."/>
            <person name="Kennedy M."/>
            <person name="Kinose K."/>
            <person name="Kinoshita T."/>
            <person name="Kohara Y."/>
            <person name="Koide E."/>
            <person name="Komatsu K."/>
            <person name="Kopischke S."/>
            <person name="Kubo M."/>
            <person name="Kyozuka J."/>
            <person name="Lagercrantz U."/>
            <person name="Lin S.S."/>
            <person name="Lindquist E."/>
            <person name="Lipzen A.M."/>
            <person name="Lu C.W."/>
            <person name="De Luna E."/>
            <person name="Martienssen R.A."/>
            <person name="Minamino N."/>
            <person name="Mizutani M."/>
            <person name="Mizutani M."/>
            <person name="Mochizuki N."/>
            <person name="Monte I."/>
            <person name="Mosher R."/>
            <person name="Nagasaki H."/>
            <person name="Nakagami H."/>
            <person name="Naramoto S."/>
            <person name="Nishitani K."/>
            <person name="Ohtani M."/>
            <person name="Okamoto T."/>
            <person name="Okumura M."/>
            <person name="Phillips J."/>
            <person name="Pollak B."/>
            <person name="Reinders A."/>
            <person name="Rovekamp M."/>
            <person name="Sano R."/>
            <person name="Sawa S."/>
            <person name="Schmid M.W."/>
            <person name="Shirakawa M."/>
            <person name="Solano R."/>
            <person name="Spunde A."/>
            <person name="Suetsugu N."/>
            <person name="Sugano S."/>
            <person name="Sugiyama A."/>
            <person name="Sun R."/>
            <person name="Suzuki Y."/>
            <person name="Takenaka M."/>
            <person name="Takezawa D."/>
            <person name="Tomogane H."/>
            <person name="Tsuzuki M."/>
            <person name="Ueda T."/>
            <person name="Umeda M."/>
            <person name="Ward J.M."/>
            <person name="Watanabe Y."/>
            <person name="Yazaki K."/>
            <person name="Yokoyama R."/>
            <person name="Yoshitake Y."/>
            <person name="Yotsui I."/>
            <person name="Zachgo S."/>
            <person name="Schmutz J."/>
        </authorList>
    </citation>
    <scope>NUCLEOTIDE SEQUENCE [LARGE SCALE GENOMIC DNA]</scope>
    <source>
        <strain evidence="20">Tak-1</strain>
    </source>
</reference>
<feature type="region of interest" description="Disordered" evidence="16">
    <location>
        <begin position="280"/>
        <end position="299"/>
    </location>
</feature>
<dbReference type="Pfam" id="PF17177">
    <property type="entry name" value="PPR_long"/>
    <property type="match status" value="2"/>
</dbReference>
<dbReference type="InterPro" id="IPR031595">
    <property type="entry name" value="PRORP_C"/>
</dbReference>
<dbReference type="EMBL" id="KZ772786">
    <property type="protein sequence ID" value="PTQ31225.1"/>
    <property type="molecule type" value="Genomic_DNA"/>
</dbReference>
<evidence type="ECO:0000256" key="12">
    <source>
        <dbReference type="ARBA" id="ARBA00022842"/>
    </source>
</evidence>
<evidence type="ECO:0000256" key="10">
    <source>
        <dbReference type="ARBA" id="ARBA00022801"/>
    </source>
</evidence>
<dbReference type="Gene3D" id="1.25.40.10">
    <property type="entry name" value="Tetratricopeptide repeat domain"/>
    <property type="match status" value="2"/>
</dbReference>
<feature type="compositionally biased region" description="Basic residues" evidence="16">
    <location>
        <begin position="336"/>
        <end position="345"/>
    </location>
</feature>
<protein>
    <recommendedName>
        <fullName evidence="5">ribonuclease P</fullName>
        <ecNumber evidence="5">3.1.26.5</ecNumber>
    </recommendedName>
</protein>
<feature type="domain" description="PRORP" evidence="17">
    <location>
        <begin position="655"/>
        <end position="886"/>
    </location>
</feature>
<evidence type="ECO:0000256" key="5">
    <source>
        <dbReference type="ARBA" id="ARBA00012179"/>
    </source>
</evidence>
<feature type="region of interest" description="Disordered" evidence="16">
    <location>
        <begin position="408"/>
        <end position="458"/>
    </location>
</feature>
<keyword evidence="8" id="KW-0479">Metal-binding</keyword>
<evidence type="ECO:0000256" key="15">
    <source>
        <dbReference type="ARBA" id="ARBA00023211"/>
    </source>
</evidence>
<feature type="compositionally biased region" description="Basic and acidic residues" evidence="16">
    <location>
        <begin position="154"/>
        <end position="164"/>
    </location>
</feature>
<comment type="cofactor">
    <cofactor evidence="2">
        <name>Mg(2+)</name>
        <dbReference type="ChEBI" id="CHEBI:18420"/>
    </cofactor>
</comment>
<dbReference type="OrthoDB" id="46913at2759"/>
<dbReference type="PANTHER" id="PTHR13547">
    <property type="match status" value="1"/>
</dbReference>
<keyword evidence="9" id="KW-0677">Repeat</keyword>
<dbReference type="GO" id="GO:0004526">
    <property type="term" value="F:ribonuclease P activity"/>
    <property type="evidence" value="ECO:0000318"/>
    <property type="project" value="GO_Central"/>
</dbReference>
<feature type="region of interest" description="Disordered" evidence="16">
    <location>
        <begin position="154"/>
        <end position="256"/>
    </location>
</feature>
<evidence type="ECO:0000256" key="3">
    <source>
        <dbReference type="ARBA" id="ARBA00004173"/>
    </source>
</evidence>
<dbReference type="GO" id="GO:0046872">
    <property type="term" value="F:metal ion binding"/>
    <property type="evidence" value="ECO:0007669"/>
    <property type="project" value="UniProtKB-KW"/>
</dbReference>
<feature type="domain" description="PROP1-like PPR" evidence="18">
    <location>
        <begin position="342"/>
        <end position="407"/>
    </location>
</feature>
<dbReference type="AlphaFoldDB" id="A0A2R6WBJ4"/>
<keyword evidence="15" id="KW-0464">Manganese</keyword>
<dbReference type="InterPro" id="IPR011990">
    <property type="entry name" value="TPR-like_helical_dom_sf"/>
</dbReference>
<evidence type="ECO:0000256" key="4">
    <source>
        <dbReference type="ARBA" id="ARBA00007626"/>
    </source>
</evidence>
<dbReference type="EC" id="3.1.26.5" evidence="5"/>
<name>A0A2R6WBJ4_MARPO</name>
<gene>
    <name evidence="19" type="ORF">MARPO_0114s0038</name>
</gene>
<keyword evidence="14" id="KW-0496">Mitochondrion</keyword>
<keyword evidence="11" id="KW-0862">Zinc</keyword>
<comment type="similarity">
    <text evidence="4">Belongs to the PPR family. P subfamily.</text>
</comment>
<dbReference type="Proteomes" id="UP000244005">
    <property type="component" value="Unassembled WGS sequence"/>
</dbReference>
<keyword evidence="13" id="KW-0809">Transit peptide</keyword>